<feature type="transmembrane region" description="Helical" evidence="8">
    <location>
        <begin position="171"/>
        <end position="195"/>
    </location>
</feature>
<dbReference type="AlphaFoldDB" id="A0A9N8ZMH3"/>
<dbReference type="PANTHER" id="PTHR16039">
    <property type="entry name" value="HAUS AUGMIN-LIKE COMPLEX SUBUNIT 2"/>
    <property type="match status" value="1"/>
</dbReference>
<keyword evidence="14" id="KW-1185">Reference proteome</keyword>
<comment type="caution">
    <text evidence="13">The sequence shown here is derived from an EMBL/GenBank/DDBJ whole genome shotgun (WGS) entry which is preliminary data.</text>
</comment>
<feature type="region of interest" description="Disordered" evidence="10">
    <location>
        <begin position="322"/>
        <end position="345"/>
    </location>
</feature>
<dbReference type="InterPro" id="IPR001594">
    <property type="entry name" value="Palmitoyltrfase_DHHC"/>
</dbReference>
<dbReference type="PANTHER" id="PTHR16039:SF1">
    <property type="entry name" value="HAUS AUGMIN-LIKE COMPLEX SUBUNIT 2"/>
    <property type="match status" value="1"/>
</dbReference>
<dbReference type="Proteomes" id="UP000789508">
    <property type="component" value="Unassembled WGS sequence"/>
</dbReference>
<keyword evidence="2 8" id="KW-0812">Transmembrane</keyword>
<dbReference type="InterPro" id="IPR028346">
    <property type="entry name" value="HAUS2"/>
</dbReference>
<dbReference type="GO" id="GO:0070652">
    <property type="term" value="C:HAUS complex"/>
    <property type="evidence" value="ECO:0007669"/>
    <property type="project" value="TreeGrafter"/>
</dbReference>
<evidence type="ECO:0000259" key="12">
    <source>
        <dbReference type="Pfam" id="PF01529"/>
    </source>
</evidence>
<dbReference type="Pfam" id="PF01529">
    <property type="entry name" value="DHHC"/>
    <property type="match status" value="1"/>
</dbReference>
<dbReference type="PROSITE" id="PS50216">
    <property type="entry name" value="DHHC"/>
    <property type="match status" value="1"/>
</dbReference>
<evidence type="ECO:0000313" key="14">
    <source>
        <dbReference type="Proteomes" id="UP000789508"/>
    </source>
</evidence>
<dbReference type="GO" id="GO:0016020">
    <property type="term" value="C:membrane"/>
    <property type="evidence" value="ECO:0007669"/>
    <property type="project" value="UniProtKB-SubCell"/>
</dbReference>
<evidence type="ECO:0000256" key="5">
    <source>
        <dbReference type="ARBA" id="ARBA00023139"/>
    </source>
</evidence>
<evidence type="ECO:0000256" key="9">
    <source>
        <dbReference type="SAM" id="Coils"/>
    </source>
</evidence>
<dbReference type="GO" id="GO:1990498">
    <property type="term" value="C:mitotic spindle microtubule"/>
    <property type="evidence" value="ECO:0007669"/>
    <property type="project" value="TreeGrafter"/>
</dbReference>
<evidence type="ECO:0000256" key="6">
    <source>
        <dbReference type="ARBA" id="ARBA00023288"/>
    </source>
</evidence>
<comment type="similarity">
    <text evidence="8">Belongs to the DHHC palmitoyltransferase family.</text>
</comment>
<evidence type="ECO:0000256" key="10">
    <source>
        <dbReference type="SAM" id="MobiDB-lite"/>
    </source>
</evidence>
<keyword evidence="9" id="KW-0175">Coiled coil</keyword>
<evidence type="ECO:0000256" key="2">
    <source>
        <dbReference type="ARBA" id="ARBA00022692"/>
    </source>
</evidence>
<comment type="catalytic activity">
    <reaction evidence="7 8">
        <text>L-cysteinyl-[protein] + hexadecanoyl-CoA = S-hexadecanoyl-L-cysteinyl-[protein] + CoA</text>
        <dbReference type="Rhea" id="RHEA:36683"/>
        <dbReference type="Rhea" id="RHEA-COMP:10131"/>
        <dbReference type="Rhea" id="RHEA-COMP:11032"/>
        <dbReference type="ChEBI" id="CHEBI:29950"/>
        <dbReference type="ChEBI" id="CHEBI:57287"/>
        <dbReference type="ChEBI" id="CHEBI:57379"/>
        <dbReference type="ChEBI" id="CHEBI:74151"/>
        <dbReference type="EC" id="2.3.1.225"/>
    </reaction>
</comment>
<dbReference type="Pfam" id="PF15003">
    <property type="entry name" value="HAUS2"/>
    <property type="match status" value="1"/>
</dbReference>
<feature type="domain" description="Palmitoyltransferase DHHC" evidence="12">
    <location>
        <begin position="158"/>
        <end position="272"/>
    </location>
</feature>
<reference evidence="13" key="1">
    <citation type="submission" date="2021-06" db="EMBL/GenBank/DDBJ databases">
        <authorList>
            <person name="Kallberg Y."/>
            <person name="Tangrot J."/>
            <person name="Rosling A."/>
        </authorList>
    </citation>
    <scope>NUCLEOTIDE SEQUENCE</scope>
    <source>
        <strain evidence="13">FL130A</strain>
    </source>
</reference>
<dbReference type="GO" id="GO:0007020">
    <property type="term" value="P:microtubule nucleation"/>
    <property type="evidence" value="ECO:0007669"/>
    <property type="project" value="TreeGrafter"/>
</dbReference>
<dbReference type="GO" id="GO:0031023">
    <property type="term" value="P:microtubule organizing center organization"/>
    <property type="evidence" value="ECO:0007669"/>
    <property type="project" value="InterPro"/>
</dbReference>
<keyword evidence="8" id="KW-0012">Acyltransferase</keyword>
<dbReference type="GO" id="GO:0019706">
    <property type="term" value="F:protein-cysteine S-palmitoyltransferase activity"/>
    <property type="evidence" value="ECO:0007669"/>
    <property type="project" value="UniProtKB-EC"/>
</dbReference>
<keyword evidence="11" id="KW-0732">Signal</keyword>
<dbReference type="EC" id="2.3.1.225" evidence="8"/>
<keyword evidence="4 8" id="KW-0472">Membrane</keyword>
<feature type="compositionally biased region" description="Polar residues" evidence="10">
    <location>
        <begin position="336"/>
        <end position="345"/>
    </location>
</feature>
<organism evidence="13 14">
    <name type="scientific">Ambispora leptoticha</name>
    <dbReference type="NCBI Taxonomy" id="144679"/>
    <lineage>
        <taxon>Eukaryota</taxon>
        <taxon>Fungi</taxon>
        <taxon>Fungi incertae sedis</taxon>
        <taxon>Mucoromycota</taxon>
        <taxon>Glomeromycotina</taxon>
        <taxon>Glomeromycetes</taxon>
        <taxon>Archaeosporales</taxon>
        <taxon>Ambisporaceae</taxon>
        <taxon>Ambispora</taxon>
    </lineage>
</organism>
<proteinExistence type="inferred from homology"/>
<evidence type="ECO:0000256" key="8">
    <source>
        <dbReference type="RuleBase" id="RU079119"/>
    </source>
</evidence>
<accession>A0A9N8ZMH3</accession>
<evidence type="ECO:0000256" key="7">
    <source>
        <dbReference type="ARBA" id="ARBA00048048"/>
    </source>
</evidence>
<keyword evidence="5" id="KW-0564">Palmitate</keyword>
<comment type="domain">
    <text evidence="8">The DHHC domain is required for palmitoyltransferase activity.</text>
</comment>
<dbReference type="EMBL" id="CAJVPS010000646">
    <property type="protein sequence ID" value="CAG8500826.1"/>
    <property type="molecule type" value="Genomic_DNA"/>
</dbReference>
<feature type="coiled-coil region" evidence="9">
    <location>
        <begin position="386"/>
        <end position="413"/>
    </location>
</feature>
<feature type="transmembrane region" description="Helical" evidence="8">
    <location>
        <begin position="234"/>
        <end position="255"/>
    </location>
</feature>
<name>A0A9N8ZMH3_9GLOM</name>
<gene>
    <name evidence="13" type="ORF">ALEPTO_LOCUS3474</name>
</gene>
<comment type="subcellular location">
    <subcellularLocation>
        <location evidence="1">Membrane</location>
        <topology evidence="1">Multi-pass membrane protein</topology>
    </subcellularLocation>
</comment>
<feature type="chain" id="PRO_5040405629" description="Palmitoyltransferase" evidence="11">
    <location>
        <begin position="34"/>
        <end position="544"/>
    </location>
</feature>
<protein>
    <recommendedName>
        <fullName evidence="8">Palmitoyltransferase</fullName>
        <ecNumber evidence="8">2.3.1.225</ecNumber>
    </recommendedName>
</protein>
<feature type="signal peptide" evidence="11">
    <location>
        <begin position="1"/>
        <end position="33"/>
    </location>
</feature>
<evidence type="ECO:0000256" key="1">
    <source>
        <dbReference type="ARBA" id="ARBA00004141"/>
    </source>
</evidence>
<keyword evidence="6" id="KW-0449">Lipoprotein</keyword>
<keyword evidence="8" id="KW-0808">Transferase</keyword>
<dbReference type="OrthoDB" id="9909019at2759"/>
<dbReference type="GO" id="GO:0051225">
    <property type="term" value="P:spindle assembly"/>
    <property type="evidence" value="ECO:0007669"/>
    <property type="project" value="InterPro"/>
</dbReference>
<keyword evidence="3 8" id="KW-1133">Transmembrane helix</keyword>
<evidence type="ECO:0000256" key="3">
    <source>
        <dbReference type="ARBA" id="ARBA00022989"/>
    </source>
</evidence>
<sequence>MGPSNRFRHGPIGTLHRFLTVTLLGWILNASKCFCGNRLSAKLDGVYRYFMEEKNPALQIVYLTLLTSAIYVFKITGWEQIPGPYLSRVHLYVCVKKVHPFMNLGVIPAELREKMRLKPVKYSNMISYCLNQDLAGLTRSLKTLFSVLNNNHVELSGAWINNCVGLRNHRFFILFLYATIQICFYGTYLITWIFFGIAKQKNLSAAFIYDNITGRRVPITFYQTVLYLIHQERLLGSLGIFAFLVGLVVFVFLCYQLHLIYCGITTNEGFKWEDLEEIILAGELYYYEKELNQADDDNGKNKKSKRKSIMVYWSETAEQRRERLSKKTIQDKESPEGTQVRTLQEVKQSQSTGLTSMDMILEFARGLGYTEVSSAPTLQTTSLLELMDLLDELMALQDKINGLQEDITKIKDVRETYDIVNSAELEKKIKILETLSSHIQSILSNKQLLMMRFKNPYVGEHINIEPKYHKELAELLPTIIQSIASLPKDMESAKWVDENQQIIVDERKLNKQLSSTASIIAMYGNYADCLDRIRMIVKEMQEKV</sequence>
<evidence type="ECO:0000256" key="4">
    <source>
        <dbReference type="ARBA" id="ARBA00023136"/>
    </source>
</evidence>
<evidence type="ECO:0000256" key="11">
    <source>
        <dbReference type="SAM" id="SignalP"/>
    </source>
</evidence>
<evidence type="ECO:0000313" key="13">
    <source>
        <dbReference type="EMBL" id="CAG8500826.1"/>
    </source>
</evidence>